<organism evidence="2 3">
    <name type="scientific">Trichoderma harzianum</name>
    <name type="common">Hypocrea lixii</name>
    <dbReference type="NCBI Taxonomy" id="5544"/>
    <lineage>
        <taxon>Eukaryota</taxon>
        <taxon>Fungi</taxon>
        <taxon>Dikarya</taxon>
        <taxon>Ascomycota</taxon>
        <taxon>Pezizomycotina</taxon>
        <taxon>Sordariomycetes</taxon>
        <taxon>Hypocreomycetidae</taxon>
        <taxon>Hypocreales</taxon>
        <taxon>Hypocreaceae</taxon>
        <taxon>Trichoderma</taxon>
    </lineage>
</organism>
<dbReference type="OrthoDB" id="4475584at2759"/>
<name>A0A0F9ZVW0_TRIHA</name>
<gene>
    <name evidence="2" type="ORF">THAR02_03720</name>
</gene>
<evidence type="ECO:0000313" key="2">
    <source>
        <dbReference type="EMBL" id="KKP04202.1"/>
    </source>
</evidence>
<sequence length="207" mass="22586">MILRQESRVILQNTPKFRSPKQKETGRNEESQISIPSPLSVERESNDAYNDSPSNNGPVATPGTSVGEQQSLYLGSDNLYHDYGGNFEKEQDAQAQNEATPHLSGIHQDRDIGIRHGDSYEIALDVLMTLGTGDPGVDVDTPTPVAPVLGNIEEINVSSPPSILKSIDDLGPISAQVANQLSLGRTIELLRHYRYKIAPDSLLLDID</sequence>
<accession>A0A0F9ZVW0</accession>
<reference evidence="3" key="1">
    <citation type="journal article" date="2015" name="Genome Announc.">
        <title>Draft whole-genome sequence of the biocontrol agent Trichoderma harzianum T6776.</title>
        <authorList>
            <person name="Baroncelli R."/>
            <person name="Piaggeschi G."/>
            <person name="Fiorini L."/>
            <person name="Bertolini E."/>
            <person name="Zapparata A."/>
            <person name="Pe M.E."/>
            <person name="Sarrocco S."/>
            <person name="Vannacci G."/>
        </authorList>
    </citation>
    <scope>NUCLEOTIDE SEQUENCE [LARGE SCALE GENOMIC DNA]</scope>
    <source>
        <strain evidence="3">T6776</strain>
    </source>
</reference>
<protein>
    <submittedName>
        <fullName evidence="2">Uncharacterized protein</fullName>
    </submittedName>
</protein>
<evidence type="ECO:0000313" key="3">
    <source>
        <dbReference type="Proteomes" id="UP000034112"/>
    </source>
</evidence>
<dbReference type="Proteomes" id="UP000034112">
    <property type="component" value="Unassembled WGS sequence"/>
</dbReference>
<feature type="region of interest" description="Disordered" evidence="1">
    <location>
        <begin position="1"/>
        <end position="67"/>
    </location>
</feature>
<feature type="compositionally biased region" description="Polar residues" evidence="1">
    <location>
        <begin position="47"/>
        <end position="67"/>
    </location>
</feature>
<comment type="caution">
    <text evidence="2">The sequence shown here is derived from an EMBL/GenBank/DDBJ whole genome shotgun (WGS) entry which is preliminary data.</text>
</comment>
<proteinExistence type="predicted"/>
<evidence type="ECO:0000256" key="1">
    <source>
        <dbReference type="SAM" id="MobiDB-lite"/>
    </source>
</evidence>
<dbReference type="EMBL" id="JOKZ01000085">
    <property type="protein sequence ID" value="KKP04202.1"/>
    <property type="molecule type" value="Genomic_DNA"/>
</dbReference>
<dbReference type="AlphaFoldDB" id="A0A0F9ZVW0"/>
<feature type="compositionally biased region" description="Basic and acidic residues" evidence="1">
    <location>
        <begin position="21"/>
        <end position="30"/>
    </location>
</feature>